<comment type="function">
    <text evidence="10">Catalyzes the decarboxylative condensation of pimeloyl-[acyl-carrier protein] and L-alanine to produce 8-amino-7-oxononanoate (AON), [acyl-carrier protein], and carbon dioxide.</text>
</comment>
<protein>
    <recommendedName>
        <fullName evidence="10">8-amino-7-ketopelargonate synthase</fullName>
        <ecNumber evidence="10">2.3.1.47</ecNumber>
    </recommendedName>
</protein>
<evidence type="ECO:0000313" key="12">
    <source>
        <dbReference type="EMBL" id="QDU87111.1"/>
    </source>
</evidence>
<comment type="subunit">
    <text evidence="4 10">Homodimer.</text>
</comment>
<dbReference type="InterPro" id="IPR015424">
    <property type="entry name" value="PyrdxlP-dep_Trfase"/>
</dbReference>
<accession>A0A518D6M9</accession>
<dbReference type="OrthoDB" id="9807157at2"/>
<sequence>MLHPSLRWVPDSLEALEGLGLRRVLVERQSPQGPVTELAGEPVANFGSNDYLGLAGDPRLASAAAEAATREGWGAGASPLVTGRSTSHARLETRLAEFESCEAALVFPSGFAAGAGVVPALVEAGDAVFSDAKNHASLIDGCRLSGAARRIYPHNDWQSLDAMLAEAAPLRRRLIVTDGLFSMDGDLAPLDRLAELADKHDAMLMVDEAHATGVLGPAGRGAVEHYDALQPGVAARAAVRVGTLSKALGSAGGFVVGDRLLIDWLANRVRPYVFSTAGPPAAAAAALVALDVVRDEPHRRRELLSRAAELRDRLRGQGWRLGASESQIIPLLIGDPEPAVRLARRLREAGLWVPAIRPPTVPQGQSLLRISLSWRHTPEQLDLLTQALAAHVASTGCAG</sequence>
<reference evidence="12 13" key="1">
    <citation type="submission" date="2019-02" db="EMBL/GenBank/DDBJ databases">
        <title>Deep-cultivation of Planctomycetes and their phenomic and genomic characterization uncovers novel biology.</title>
        <authorList>
            <person name="Wiegand S."/>
            <person name="Jogler M."/>
            <person name="Boedeker C."/>
            <person name="Pinto D."/>
            <person name="Vollmers J."/>
            <person name="Rivas-Marin E."/>
            <person name="Kohn T."/>
            <person name="Peeters S.H."/>
            <person name="Heuer A."/>
            <person name="Rast P."/>
            <person name="Oberbeckmann S."/>
            <person name="Bunk B."/>
            <person name="Jeske O."/>
            <person name="Meyerdierks A."/>
            <person name="Storesund J.E."/>
            <person name="Kallscheuer N."/>
            <person name="Luecker S."/>
            <person name="Lage O.M."/>
            <person name="Pohl T."/>
            <person name="Merkel B.J."/>
            <person name="Hornburger P."/>
            <person name="Mueller R.-W."/>
            <person name="Bruemmer F."/>
            <person name="Labrenz M."/>
            <person name="Spormann A.M."/>
            <person name="Op den Camp H."/>
            <person name="Overmann J."/>
            <person name="Amann R."/>
            <person name="Jetten M.S.M."/>
            <person name="Mascher T."/>
            <person name="Medema M.H."/>
            <person name="Devos D.P."/>
            <person name="Kaster A.-K."/>
            <person name="Ovreas L."/>
            <person name="Rohde M."/>
            <person name="Galperin M.Y."/>
            <person name="Jogler C."/>
        </authorList>
    </citation>
    <scope>NUCLEOTIDE SEQUENCE [LARGE SCALE GENOMIC DNA]</scope>
    <source>
        <strain evidence="12 13">Pla175</strain>
    </source>
</reference>
<evidence type="ECO:0000256" key="3">
    <source>
        <dbReference type="ARBA" id="ARBA00010008"/>
    </source>
</evidence>
<evidence type="ECO:0000256" key="1">
    <source>
        <dbReference type="ARBA" id="ARBA00001933"/>
    </source>
</evidence>
<dbReference type="Proteomes" id="UP000317429">
    <property type="component" value="Chromosome"/>
</dbReference>
<dbReference type="EMBL" id="CP036291">
    <property type="protein sequence ID" value="QDU87111.1"/>
    <property type="molecule type" value="Genomic_DNA"/>
</dbReference>
<feature type="domain" description="Aminotransferase class I/classII large" evidence="11">
    <location>
        <begin position="43"/>
        <end position="388"/>
    </location>
</feature>
<comment type="pathway">
    <text evidence="2 10">Cofactor biosynthesis; biotin biosynthesis.</text>
</comment>
<comment type="catalytic activity">
    <reaction evidence="8 10">
        <text>6-carboxyhexanoyl-[ACP] + L-alanine + H(+) = (8S)-8-amino-7-oxononanoate + holo-[ACP] + CO2</text>
        <dbReference type="Rhea" id="RHEA:42288"/>
        <dbReference type="Rhea" id="RHEA-COMP:9685"/>
        <dbReference type="Rhea" id="RHEA-COMP:9955"/>
        <dbReference type="ChEBI" id="CHEBI:15378"/>
        <dbReference type="ChEBI" id="CHEBI:16526"/>
        <dbReference type="ChEBI" id="CHEBI:57972"/>
        <dbReference type="ChEBI" id="CHEBI:64479"/>
        <dbReference type="ChEBI" id="CHEBI:78846"/>
        <dbReference type="ChEBI" id="CHEBI:149468"/>
        <dbReference type="EC" id="2.3.1.47"/>
    </reaction>
</comment>
<dbReference type="UniPathway" id="UPA00078"/>
<keyword evidence="6" id="KW-0093">Biotin biosynthesis</keyword>
<evidence type="ECO:0000256" key="2">
    <source>
        <dbReference type="ARBA" id="ARBA00004746"/>
    </source>
</evidence>
<dbReference type="NCBIfam" id="TIGR00858">
    <property type="entry name" value="bioF"/>
    <property type="match status" value="1"/>
</dbReference>
<dbReference type="SUPFAM" id="SSF53383">
    <property type="entry name" value="PLP-dependent transferases"/>
    <property type="match status" value="1"/>
</dbReference>
<comment type="similarity">
    <text evidence="3 10">Belongs to the class-II pyridoxal-phosphate-dependent aminotransferase family. BioF subfamily.</text>
</comment>
<dbReference type="PANTHER" id="PTHR13693">
    <property type="entry name" value="CLASS II AMINOTRANSFERASE/8-AMINO-7-OXONONANOATE SYNTHASE"/>
    <property type="match status" value="1"/>
</dbReference>
<dbReference type="InterPro" id="IPR001917">
    <property type="entry name" value="Aminotrans_II_pyridoxalP_BS"/>
</dbReference>
<dbReference type="GO" id="GO:0008710">
    <property type="term" value="F:8-amino-7-oxononanoate synthase activity"/>
    <property type="evidence" value="ECO:0007669"/>
    <property type="project" value="UniProtKB-UniRule"/>
</dbReference>
<evidence type="ECO:0000256" key="7">
    <source>
        <dbReference type="ARBA" id="ARBA00022898"/>
    </source>
</evidence>
<keyword evidence="13" id="KW-1185">Reference proteome</keyword>
<dbReference type="GO" id="GO:0009102">
    <property type="term" value="P:biotin biosynthetic process"/>
    <property type="evidence" value="ECO:0007669"/>
    <property type="project" value="UniProtKB-UniRule"/>
</dbReference>
<dbReference type="PROSITE" id="PS00599">
    <property type="entry name" value="AA_TRANSFER_CLASS_2"/>
    <property type="match status" value="1"/>
</dbReference>
<dbReference type="EC" id="2.3.1.47" evidence="10"/>
<dbReference type="PANTHER" id="PTHR13693:SF100">
    <property type="entry name" value="8-AMINO-7-OXONONANOATE SYNTHASE"/>
    <property type="match status" value="1"/>
</dbReference>
<evidence type="ECO:0000259" key="11">
    <source>
        <dbReference type="Pfam" id="PF00155"/>
    </source>
</evidence>
<evidence type="ECO:0000256" key="4">
    <source>
        <dbReference type="ARBA" id="ARBA00011738"/>
    </source>
</evidence>
<dbReference type="InterPro" id="IPR015422">
    <property type="entry name" value="PyrdxlP-dep_Trfase_small"/>
</dbReference>
<dbReference type="Pfam" id="PF00155">
    <property type="entry name" value="Aminotran_1_2"/>
    <property type="match status" value="1"/>
</dbReference>
<dbReference type="InterPro" id="IPR050087">
    <property type="entry name" value="AON_synthase_class-II"/>
</dbReference>
<keyword evidence="5 10" id="KW-0808">Transferase</keyword>
<keyword evidence="12" id="KW-0012">Acyltransferase</keyword>
<organism evidence="12 13">
    <name type="scientific">Pirellulimonas nuda</name>
    <dbReference type="NCBI Taxonomy" id="2528009"/>
    <lineage>
        <taxon>Bacteria</taxon>
        <taxon>Pseudomonadati</taxon>
        <taxon>Planctomycetota</taxon>
        <taxon>Planctomycetia</taxon>
        <taxon>Pirellulales</taxon>
        <taxon>Lacipirellulaceae</taxon>
        <taxon>Pirellulimonas</taxon>
    </lineage>
</organism>
<evidence type="ECO:0000256" key="5">
    <source>
        <dbReference type="ARBA" id="ARBA00022679"/>
    </source>
</evidence>
<dbReference type="CDD" id="cd06454">
    <property type="entry name" value="KBL_like"/>
    <property type="match status" value="1"/>
</dbReference>
<dbReference type="Gene3D" id="3.90.1150.10">
    <property type="entry name" value="Aspartate Aminotransferase, domain 1"/>
    <property type="match status" value="1"/>
</dbReference>
<gene>
    <name evidence="12" type="primary">bioF</name>
    <name evidence="12" type="ORF">Pla175_04660</name>
</gene>
<feature type="modified residue" description="N6-(pyridoxal phosphate)lysine" evidence="9">
    <location>
        <position position="246"/>
    </location>
</feature>
<comment type="cofactor">
    <cofactor evidence="1 9 10">
        <name>pyridoxal 5'-phosphate</name>
        <dbReference type="ChEBI" id="CHEBI:597326"/>
    </cofactor>
</comment>
<dbReference type="AlphaFoldDB" id="A0A518D6M9"/>
<dbReference type="InterPro" id="IPR004723">
    <property type="entry name" value="AONS_Archaea/Proteobacteria"/>
</dbReference>
<dbReference type="RefSeq" id="WP_145280963.1">
    <property type="nucleotide sequence ID" value="NZ_CP036291.1"/>
</dbReference>
<evidence type="ECO:0000313" key="13">
    <source>
        <dbReference type="Proteomes" id="UP000317429"/>
    </source>
</evidence>
<name>A0A518D6M9_9BACT</name>
<dbReference type="KEGG" id="pnd:Pla175_04660"/>
<proteinExistence type="inferred from homology"/>
<evidence type="ECO:0000256" key="8">
    <source>
        <dbReference type="ARBA" id="ARBA00047715"/>
    </source>
</evidence>
<dbReference type="InterPro" id="IPR015421">
    <property type="entry name" value="PyrdxlP-dep_Trfase_major"/>
</dbReference>
<dbReference type="GO" id="GO:0030170">
    <property type="term" value="F:pyridoxal phosphate binding"/>
    <property type="evidence" value="ECO:0007669"/>
    <property type="project" value="InterPro"/>
</dbReference>
<dbReference type="InterPro" id="IPR004839">
    <property type="entry name" value="Aminotransferase_I/II_large"/>
</dbReference>
<keyword evidence="7 9" id="KW-0663">Pyridoxal phosphate</keyword>
<evidence type="ECO:0000256" key="6">
    <source>
        <dbReference type="ARBA" id="ARBA00022756"/>
    </source>
</evidence>
<evidence type="ECO:0000256" key="9">
    <source>
        <dbReference type="PIRSR" id="PIRSR604723-51"/>
    </source>
</evidence>
<evidence type="ECO:0000256" key="10">
    <source>
        <dbReference type="RuleBase" id="RU003693"/>
    </source>
</evidence>
<dbReference type="Gene3D" id="3.40.640.10">
    <property type="entry name" value="Type I PLP-dependent aspartate aminotransferase-like (Major domain)"/>
    <property type="match status" value="1"/>
</dbReference>